<dbReference type="RefSeq" id="WP_090773711.1">
    <property type="nucleotide sequence ID" value="NZ_FNFB01000040.1"/>
</dbReference>
<dbReference type="GO" id="GO:0003677">
    <property type="term" value="F:DNA binding"/>
    <property type="evidence" value="ECO:0007669"/>
    <property type="project" value="UniProtKB-KW"/>
</dbReference>
<gene>
    <name evidence="5" type="ORF">SAMN05421874_14048</name>
</gene>
<dbReference type="Gene3D" id="1.10.10.10">
    <property type="entry name" value="Winged helix-like DNA-binding domain superfamily/Winged helix DNA-binding domain"/>
    <property type="match status" value="1"/>
</dbReference>
<dbReference type="Pfam" id="PF00392">
    <property type="entry name" value="GntR"/>
    <property type="match status" value="1"/>
</dbReference>
<name>A0A1G9QSN3_9ACTN</name>
<sequence length="253" mass="27856">MPTGSDSRALYERVADALRTSIERGELAPGDTVPPEQELAETHGVSRQTVRQALQQLTNEGLLSSGRGRGRTVRSQTRLRWHLSHFENQSNHSADADAWATEVQEQGRVPLQEVSVALEIPPPAVAERLNLDAEQDIVVVRRRVRYVDDVPFQTADSYFPEDIARGTPLMQPKDVSAPGGLLASIGRAQTRLVDEIQIRMPTKDESARLGLPAGTPVAEHMRTGYDAEGRPVRVMITVAPGDRHTLVYELDAS</sequence>
<dbReference type="InterPro" id="IPR000524">
    <property type="entry name" value="Tscrpt_reg_HTH_GntR"/>
</dbReference>
<keyword evidence="6" id="KW-1185">Reference proteome</keyword>
<evidence type="ECO:0000256" key="1">
    <source>
        <dbReference type="ARBA" id="ARBA00023015"/>
    </source>
</evidence>
<dbReference type="InterPro" id="IPR011663">
    <property type="entry name" value="UTRA"/>
</dbReference>
<proteinExistence type="predicted"/>
<evidence type="ECO:0000313" key="6">
    <source>
        <dbReference type="Proteomes" id="UP000198683"/>
    </source>
</evidence>
<evidence type="ECO:0000256" key="3">
    <source>
        <dbReference type="ARBA" id="ARBA00023163"/>
    </source>
</evidence>
<accession>A0A1G9QSN3</accession>
<dbReference type="PANTHER" id="PTHR44846">
    <property type="entry name" value="MANNOSYL-D-GLYCERATE TRANSPORT/METABOLISM SYSTEM REPRESSOR MNGR-RELATED"/>
    <property type="match status" value="1"/>
</dbReference>
<keyword evidence="2" id="KW-0238">DNA-binding</keyword>
<keyword evidence="1" id="KW-0805">Transcription regulation</keyword>
<dbReference type="InterPro" id="IPR036388">
    <property type="entry name" value="WH-like_DNA-bd_sf"/>
</dbReference>
<evidence type="ECO:0000256" key="2">
    <source>
        <dbReference type="ARBA" id="ARBA00023125"/>
    </source>
</evidence>
<evidence type="ECO:0000259" key="4">
    <source>
        <dbReference type="PROSITE" id="PS50949"/>
    </source>
</evidence>
<dbReference type="PRINTS" id="PR00035">
    <property type="entry name" value="HTHGNTR"/>
</dbReference>
<dbReference type="OrthoDB" id="3214900at2"/>
<dbReference type="GO" id="GO:0003700">
    <property type="term" value="F:DNA-binding transcription factor activity"/>
    <property type="evidence" value="ECO:0007669"/>
    <property type="project" value="InterPro"/>
</dbReference>
<dbReference type="InterPro" id="IPR050679">
    <property type="entry name" value="Bact_HTH_transcr_reg"/>
</dbReference>
<dbReference type="SUPFAM" id="SSF64288">
    <property type="entry name" value="Chorismate lyase-like"/>
    <property type="match status" value="1"/>
</dbReference>
<dbReference type="SMART" id="SM00866">
    <property type="entry name" value="UTRA"/>
    <property type="match status" value="1"/>
</dbReference>
<reference evidence="5 6" key="1">
    <citation type="submission" date="2016-10" db="EMBL/GenBank/DDBJ databases">
        <authorList>
            <person name="de Groot N.N."/>
        </authorList>
    </citation>
    <scope>NUCLEOTIDE SEQUENCE [LARGE SCALE GENOMIC DNA]</scope>
    <source>
        <strain evidence="5 6">CGMCC 4.5681</strain>
    </source>
</reference>
<dbReference type="InterPro" id="IPR028978">
    <property type="entry name" value="Chorismate_lyase_/UTRA_dom_sf"/>
</dbReference>
<organism evidence="5 6">
    <name type="scientific">Nonomuraea maritima</name>
    <dbReference type="NCBI Taxonomy" id="683260"/>
    <lineage>
        <taxon>Bacteria</taxon>
        <taxon>Bacillati</taxon>
        <taxon>Actinomycetota</taxon>
        <taxon>Actinomycetes</taxon>
        <taxon>Streptosporangiales</taxon>
        <taxon>Streptosporangiaceae</taxon>
        <taxon>Nonomuraea</taxon>
    </lineage>
</organism>
<protein>
    <submittedName>
        <fullName evidence="5">GntR family transcriptional regulator</fullName>
    </submittedName>
</protein>
<dbReference type="SUPFAM" id="SSF46785">
    <property type="entry name" value="Winged helix' DNA-binding domain"/>
    <property type="match status" value="1"/>
</dbReference>
<dbReference type="CDD" id="cd07377">
    <property type="entry name" value="WHTH_GntR"/>
    <property type="match status" value="1"/>
</dbReference>
<dbReference type="STRING" id="683260.SAMN05421874_14048"/>
<dbReference type="SMART" id="SM00345">
    <property type="entry name" value="HTH_GNTR"/>
    <property type="match status" value="1"/>
</dbReference>
<keyword evidence="3" id="KW-0804">Transcription</keyword>
<evidence type="ECO:0000313" key="5">
    <source>
        <dbReference type="EMBL" id="SDM14006.1"/>
    </source>
</evidence>
<feature type="domain" description="HTH gntR-type" evidence="4">
    <location>
        <begin position="8"/>
        <end position="76"/>
    </location>
</feature>
<dbReference type="GO" id="GO:0045892">
    <property type="term" value="P:negative regulation of DNA-templated transcription"/>
    <property type="evidence" value="ECO:0007669"/>
    <property type="project" value="TreeGrafter"/>
</dbReference>
<dbReference type="PROSITE" id="PS50949">
    <property type="entry name" value="HTH_GNTR"/>
    <property type="match status" value="1"/>
</dbReference>
<dbReference type="AlphaFoldDB" id="A0A1G9QSN3"/>
<dbReference type="Proteomes" id="UP000198683">
    <property type="component" value="Unassembled WGS sequence"/>
</dbReference>
<dbReference type="EMBL" id="FNFB01000040">
    <property type="protein sequence ID" value="SDM14006.1"/>
    <property type="molecule type" value="Genomic_DNA"/>
</dbReference>
<dbReference type="InterPro" id="IPR036390">
    <property type="entry name" value="WH_DNA-bd_sf"/>
</dbReference>
<dbReference type="PANTHER" id="PTHR44846:SF17">
    <property type="entry name" value="GNTR-FAMILY TRANSCRIPTIONAL REGULATOR"/>
    <property type="match status" value="1"/>
</dbReference>
<dbReference type="Pfam" id="PF07702">
    <property type="entry name" value="UTRA"/>
    <property type="match status" value="1"/>
</dbReference>
<dbReference type="Gene3D" id="3.40.1410.10">
    <property type="entry name" value="Chorismate lyase-like"/>
    <property type="match status" value="1"/>
</dbReference>